<dbReference type="HOGENOM" id="CLU_1915458_0_0_11"/>
<proteinExistence type="predicted"/>
<keyword evidence="3" id="KW-1185">Reference proteome</keyword>
<protein>
    <submittedName>
        <fullName evidence="2">Uncharacterized protein</fullName>
    </submittedName>
</protein>
<feature type="region of interest" description="Disordered" evidence="1">
    <location>
        <begin position="95"/>
        <end position="132"/>
    </location>
</feature>
<name>E9SXR2_RHOHA</name>
<accession>E9SXR2</accession>
<dbReference type="Proteomes" id="UP000004245">
    <property type="component" value="Unassembled WGS sequence"/>
</dbReference>
<sequence>MVKVGCDMAGDRPLLPSLETDPAMALQLRKSLQILSDVTPDPSFKKMVADVLSGQASLRDVVDSTTFSSVVNPLVIGAVTELSQLSAEEKEALAAQGQRRIEEEYTGSNADAPLESDDRYFDDPPPILGTDW</sequence>
<evidence type="ECO:0000313" key="2">
    <source>
        <dbReference type="EMBL" id="EGD25346.1"/>
    </source>
</evidence>
<dbReference type="EMBL" id="ADNW02000006">
    <property type="protein sequence ID" value="EGD25346.1"/>
    <property type="molecule type" value="Genomic_DNA"/>
</dbReference>
<reference evidence="2" key="1">
    <citation type="submission" date="2011-01" db="EMBL/GenBank/DDBJ databases">
        <authorList>
            <person name="Muzny D."/>
            <person name="Qin X."/>
            <person name="Buhay C."/>
            <person name="Dugan-Rocha S."/>
            <person name="Ding Y."/>
            <person name="Chen G."/>
            <person name="Hawes A."/>
            <person name="Holder M."/>
            <person name="Jhangiani S."/>
            <person name="Johnson A."/>
            <person name="Khan Z."/>
            <person name="Li Z."/>
            <person name="Liu W."/>
            <person name="Liu X."/>
            <person name="Perez L."/>
            <person name="Shen H."/>
            <person name="Wang Q."/>
            <person name="Watt J."/>
            <person name="Xi L."/>
            <person name="Xin Y."/>
            <person name="Zhou J."/>
            <person name="Deng J."/>
            <person name="Jiang H."/>
            <person name="Liu Y."/>
            <person name="Qu J."/>
            <person name="Song X.-Z."/>
            <person name="Zhang L."/>
            <person name="Villasana D."/>
            <person name="Johnson A."/>
            <person name="Liu J."/>
            <person name="Liyanage D."/>
            <person name="Lorensuhewa L."/>
            <person name="Robinson T."/>
            <person name="Song A."/>
            <person name="Song B.-B."/>
            <person name="Dinh H."/>
            <person name="Thornton R."/>
            <person name="Coyle M."/>
            <person name="Francisco L."/>
            <person name="Jackson L."/>
            <person name="Javaid M."/>
            <person name="Korchina V."/>
            <person name="Kovar C."/>
            <person name="Mata R."/>
            <person name="Mathew T."/>
            <person name="Ngo R."/>
            <person name="Nguyen L."/>
            <person name="Nguyen N."/>
            <person name="Okwuonu G."/>
            <person name="Ongeri F."/>
            <person name="Pham C."/>
            <person name="Simmons D."/>
            <person name="Wilczek-Boney K."/>
            <person name="Hale W."/>
            <person name="Jakkamsetti A."/>
            <person name="Pham P."/>
            <person name="Ruth R."/>
            <person name="San Lucas F."/>
            <person name="Warren J."/>
            <person name="Zhang J."/>
            <person name="Zhao Z."/>
            <person name="Zhou C."/>
            <person name="Zhu D."/>
            <person name="Lee S."/>
            <person name="Bess C."/>
            <person name="Blankenburg K."/>
            <person name="Forbes L."/>
            <person name="Fu Q."/>
            <person name="Gubbala S."/>
            <person name="Hirani K."/>
            <person name="Jayaseelan J.C."/>
            <person name="Lara F."/>
            <person name="Munidasa M."/>
            <person name="Palculict T."/>
            <person name="Patil S."/>
            <person name="Pu L.-L."/>
            <person name="Saada N."/>
            <person name="Tang L."/>
            <person name="Weissenberger G."/>
            <person name="Zhu Y."/>
            <person name="Hemphill L."/>
            <person name="Shang Y."/>
            <person name="Youmans B."/>
            <person name="Ayvaz T."/>
            <person name="Ross M."/>
            <person name="Santibanez J."/>
            <person name="Aqrawi P."/>
            <person name="Gross S."/>
            <person name="Joshi V."/>
            <person name="Fowler G."/>
            <person name="Nazareth L."/>
            <person name="Reid J."/>
            <person name="Worley K."/>
            <person name="Petrosino J."/>
            <person name="Highlander S."/>
            <person name="Gibbs R."/>
        </authorList>
    </citation>
    <scope>NUCLEOTIDE SEQUENCE [LARGE SCALE GENOMIC DNA]</scope>
    <source>
        <strain evidence="2">ATCC 33707</strain>
    </source>
</reference>
<comment type="caution">
    <text evidence="2">The sequence shown here is derived from an EMBL/GenBank/DDBJ whole genome shotgun (WGS) entry which is preliminary data.</text>
</comment>
<evidence type="ECO:0000313" key="3">
    <source>
        <dbReference type="Proteomes" id="UP000004245"/>
    </source>
</evidence>
<dbReference type="AlphaFoldDB" id="E9SXR2"/>
<gene>
    <name evidence="2" type="ORF">HMPREF0724_11127</name>
</gene>
<organism evidence="2 3">
    <name type="scientific">Prescottella equi ATCC 33707</name>
    <dbReference type="NCBI Taxonomy" id="525370"/>
    <lineage>
        <taxon>Bacteria</taxon>
        <taxon>Bacillati</taxon>
        <taxon>Actinomycetota</taxon>
        <taxon>Actinomycetes</taxon>
        <taxon>Mycobacteriales</taxon>
        <taxon>Nocardiaceae</taxon>
        <taxon>Prescottella</taxon>
    </lineage>
</organism>
<feature type="compositionally biased region" description="Pro residues" evidence="1">
    <location>
        <begin position="123"/>
        <end position="132"/>
    </location>
</feature>
<evidence type="ECO:0000256" key="1">
    <source>
        <dbReference type="SAM" id="MobiDB-lite"/>
    </source>
</evidence>